<evidence type="ECO:0000256" key="7">
    <source>
        <dbReference type="RuleBase" id="RU362103"/>
    </source>
</evidence>
<dbReference type="InterPro" id="IPR002642">
    <property type="entry name" value="LysoPLipase_cat_dom"/>
</dbReference>
<dbReference type="InterPro" id="IPR016035">
    <property type="entry name" value="Acyl_Trfase/lysoPLipase"/>
</dbReference>
<evidence type="ECO:0000313" key="10">
    <source>
        <dbReference type="Proteomes" id="UP000605986"/>
    </source>
</evidence>
<dbReference type="GO" id="GO:0046475">
    <property type="term" value="P:glycerophospholipid catabolic process"/>
    <property type="evidence" value="ECO:0007669"/>
    <property type="project" value="TreeGrafter"/>
</dbReference>
<evidence type="ECO:0000313" key="9">
    <source>
        <dbReference type="EMBL" id="KAF4456807.1"/>
    </source>
</evidence>
<evidence type="ECO:0000256" key="4">
    <source>
        <dbReference type="ARBA" id="ARBA00023098"/>
    </source>
</evidence>
<sequence length="365" mass="39203">MELRDNSTFPALEEFLTRANIGGIDIEAYLNGIVSNGTTLTRIGIAISGGGYRAMINGAGAIAAFDNRTTGSTGKGQLGGILQATTYLSGLSGGSWVVGSLYAQNFTTVESIIYGSNAFLGSLWQLDHSILEGPNDLSVTRYYRELYQDVQGKVEAGYNKSITDYWGRSLSYQLVNASDGGPEFNPWEMGSFDPELAAFAPLKYVGSAFQNGTIGRNGDCVAGADNAGFVMGTSASLFNQAFLQIQKADNVPEFLLKAINNTLADIGEENRDIANWPNPFYKYNPKNNSNADSTILTLVDGGEDLQNVPFHTLLVSDRQVDVIFAIDGSADTKIRSPNGTSLVATYERSKAGVSTQNNEFPKVPD</sequence>
<dbReference type="EMBL" id="JAADJG010000046">
    <property type="protein sequence ID" value="KAF4456807.1"/>
    <property type="molecule type" value="Genomic_DNA"/>
</dbReference>
<protein>
    <recommendedName>
        <fullName evidence="7">Lysophospholipase</fullName>
        <ecNumber evidence="7">3.1.1.5</ecNumber>
    </recommendedName>
</protein>
<dbReference type="EC" id="3.1.1.5" evidence="7"/>
<proteinExistence type="inferred from homology"/>
<evidence type="ECO:0000256" key="6">
    <source>
        <dbReference type="PROSITE-ProRule" id="PRU00555"/>
    </source>
</evidence>
<reference evidence="9" key="1">
    <citation type="submission" date="2020-01" db="EMBL/GenBank/DDBJ databases">
        <title>Identification and distribution of gene clusters putatively required for synthesis of sphingolipid metabolism inhibitors in phylogenetically diverse species of the filamentous fungus Fusarium.</title>
        <authorList>
            <person name="Kim H.-S."/>
            <person name="Busman M."/>
            <person name="Brown D.W."/>
            <person name="Divon H."/>
            <person name="Uhlig S."/>
            <person name="Proctor R.H."/>
        </authorList>
    </citation>
    <scope>NUCLEOTIDE SEQUENCE</scope>
    <source>
        <strain evidence="9">NRRL 53441</strain>
    </source>
</reference>
<evidence type="ECO:0000256" key="3">
    <source>
        <dbReference type="ARBA" id="ARBA00022963"/>
    </source>
</evidence>
<dbReference type="PANTHER" id="PTHR10728:SF62">
    <property type="entry name" value="LYSOPHOSPHOLIPASE"/>
    <property type="match status" value="1"/>
</dbReference>
<keyword evidence="3 6" id="KW-0442">Lipid degradation</keyword>
<evidence type="ECO:0000259" key="8">
    <source>
        <dbReference type="PROSITE" id="PS51210"/>
    </source>
</evidence>
<evidence type="ECO:0000256" key="1">
    <source>
        <dbReference type="ARBA" id="ARBA00008780"/>
    </source>
</evidence>
<dbReference type="SMART" id="SM00022">
    <property type="entry name" value="PLAc"/>
    <property type="match status" value="1"/>
</dbReference>
<keyword evidence="2 6" id="KW-0378">Hydrolase</keyword>
<dbReference type="GO" id="GO:0004622">
    <property type="term" value="F:phosphatidylcholine lysophospholipase activity"/>
    <property type="evidence" value="ECO:0007669"/>
    <property type="project" value="UniProtKB-EC"/>
</dbReference>
<comment type="catalytic activity">
    <reaction evidence="7">
        <text>a 1-acyl-sn-glycero-3-phosphocholine + H2O = sn-glycerol 3-phosphocholine + a fatty acid + H(+)</text>
        <dbReference type="Rhea" id="RHEA:15177"/>
        <dbReference type="ChEBI" id="CHEBI:15377"/>
        <dbReference type="ChEBI" id="CHEBI:15378"/>
        <dbReference type="ChEBI" id="CHEBI:16870"/>
        <dbReference type="ChEBI" id="CHEBI:28868"/>
        <dbReference type="ChEBI" id="CHEBI:58168"/>
        <dbReference type="EC" id="3.1.1.5"/>
    </reaction>
</comment>
<gene>
    <name evidence="9" type="ORF">F53441_1158</name>
</gene>
<name>A0A8H4KV80_9HYPO</name>
<dbReference type="GO" id="GO:0005783">
    <property type="term" value="C:endoplasmic reticulum"/>
    <property type="evidence" value="ECO:0007669"/>
    <property type="project" value="TreeGrafter"/>
</dbReference>
<dbReference type="Proteomes" id="UP000605986">
    <property type="component" value="Unassembled WGS sequence"/>
</dbReference>
<dbReference type="AlphaFoldDB" id="A0A8H4KV80"/>
<feature type="domain" description="PLA2c" evidence="8">
    <location>
        <begin position="1"/>
        <end position="365"/>
    </location>
</feature>
<dbReference type="GO" id="GO:0004623">
    <property type="term" value="F:phospholipase A2 activity"/>
    <property type="evidence" value="ECO:0007669"/>
    <property type="project" value="TreeGrafter"/>
</dbReference>
<accession>A0A8H4KV80</accession>
<keyword evidence="4 6" id="KW-0443">Lipid metabolism</keyword>
<dbReference type="GO" id="GO:0005829">
    <property type="term" value="C:cytosol"/>
    <property type="evidence" value="ECO:0007669"/>
    <property type="project" value="TreeGrafter"/>
</dbReference>
<dbReference type="PROSITE" id="PS51210">
    <property type="entry name" value="PLA2C"/>
    <property type="match status" value="1"/>
</dbReference>
<dbReference type="SUPFAM" id="SSF52151">
    <property type="entry name" value="FabD/lysophospholipase-like"/>
    <property type="match status" value="1"/>
</dbReference>
<evidence type="ECO:0000256" key="2">
    <source>
        <dbReference type="ARBA" id="ARBA00022801"/>
    </source>
</evidence>
<dbReference type="PANTHER" id="PTHR10728">
    <property type="entry name" value="CYTOSOLIC PHOSPHOLIPASE A2"/>
    <property type="match status" value="1"/>
</dbReference>
<evidence type="ECO:0000256" key="5">
    <source>
        <dbReference type="ARBA" id="ARBA00023180"/>
    </source>
</evidence>
<dbReference type="OrthoDB" id="4084751at2759"/>
<dbReference type="Pfam" id="PF01735">
    <property type="entry name" value="PLA2_B"/>
    <property type="match status" value="1"/>
</dbReference>
<dbReference type="Gene3D" id="3.40.1090.10">
    <property type="entry name" value="Cytosolic phospholipase A2 catalytic domain"/>
    <property type="match status" value="2"/>
</dbReference>
<keyword evidence="5" id="KW-0325">Glycoprotein</keyword>
<comment type="caution">
    <text evidence="9">The sequence shown here is derived from an EMBL/GenBank/DDBJ whole genome shotgun (WGS) entry which is preliminary data.</text>
</comment>
<comment type="similarity">
    <text evidence="1 7">Belongs to the lysophospholipase family.</text>
</comment>
<keyword evidence="10" id="KW-1185">Reference proteome</keyword>
<organism evidence="9 10">
    <name type="scientific">Fusarium austroafricanum</name>
    <dbReference type="NCBI Taxonomy" id="2364996"/>
    <lineage>
        <taxon>Eukaryota</taxon>
        <taxon>Fungi</taxon>
        <taxon>Dikarya</taxon>
        <taxon>Ascomycota</taxon>
        <taxon>Pezizomycotina</taxon>
        <taxon>Sordariomycetes</taxon>
        <taxon>Hypocreomycetidae</taxon>
        <taxon>Hypocreales</taxon>
        <taxon>Nectriaceae</taxon>
        <taxon>Fusarium</taxon>
        <taxon>Fusarium concolor species complex</taxon>
    </lineage>
</organism>